<dbReference type="InterPro" id="IPR019999">
    <property type="entry name" value="Anth_synth_I-like"/>
</dbReference>
<comment type="pathway">
    <text evidence="2">Cofactor biosynthesis; tetrahydrofolate biosynthesis; 4-aminobenzoate from chorismate: step 1/2.</text>
</comment>
<reference evidence="14" key="2">
    <citation type="submission" date="2009-11" db="EMBL/GenBank/DDBJ databases">
        <title>The Genome Sequence of Allomyces macrogynus strain ATCC 38327.</title>
        <authorList>
            <consortium name="The Broad Institute Genome Sequencing Platform"/>
            <person name="Russ C."/>
            <person name="Cuomo C."/>
            <person name="Shea T."/>
            <person name="Young S.K."/>
            <person name="Zeng Q."/>
            <person name="Koehrsen M."/>
            <person name="Haas B."/>
            <person name="Borodovsky M."/>
            <person name="Guigo R."/>
            <person name="Alvarado L."/>
            <person name="Berlin A."/>
            <person name="Borenstein D."/>
            <person name="Chen Z."/>
            <person name="Engels R."/>
            <person name="Freedman E."/>
            <person name="Gellesch M."/>
            <person name="Goldberg J."/>
            <person name="Griggs A."/>
            <person name="Gujja S."/>
            <person name="Heiman D."/>
            <person name="Hepburn T."/>
            <person name="Howarth C."/>
            <person name="Jen D."/>
            <person name="Larson L."/>
            <person name="Lewis B."/>
            <person name="Mehta T."/>
            <person name="Park D."/>
            <person name="Pearson M."/>
            <person name="Roberts A."/>
            <person name="Saif S."/>
            <person name="Shenoy N."/>
            <person name="Sisk P."/>
            <person name="Stolte C."/>
            <person name="Sykes S."/>
            <person name="Walk T."/>
            <person name="White J."/>
            <person name="Yandava C."/>
            <person name="Burger G."/>
            <person name="Gray M.W."/>
            <person name="Holland P.W.H."/>
            <person name="King N."/>
            <person name="Lang F.B.F."/>
            <person name="Roger A.J."/>
            <person name="Ruiz-Trillo I."/>
            <person name="Lander E."/>
            <person name="Nusbaum C."/>
        </authorList>
    </citation>
    <scope>NUCLEOTIDE SEQUENCE [LARGE SCALE GENOMIC DNA]</scope>
    <source>
        <strain evidence="14">ATCC 38327</strain>
    </source>
</reference>
<dbReference type="GO" id="GO:0046820">
    <property type="term" value="F:4-amino-4-deoxychorismate synthase activity"/>
    <property type="evidence" value="ECO:0007669"/>
    <property type="project" value="UniProtKB-EC"/>
</dbReference>
<sequence length="771" mass="84922">MPPNVANIPRLPVNGANRPLESITSAARKRLRIVIIDNFDSYTFNVYHLFCGVLEHPPIVIRNNQMGWAEFGTRVLPHIDAIVLSPGPGTPEHPKDIGLCGDVLRYPGPIPVFGVCLGHQAMGLQCGGRVERAPVVMHGRLSPIEHLGTGLFANIPPHFLAVRYHSLIVHEDLPSDLITTAWVRDGRTGRRLVMALEHRTKPWHGVQFHPESICSEYGNQMAVNFCDLALANRPQKPYFLEPYHALSEHISVVPTHVPHSITPAHASEVHQCHVAAVEWCDPETAFDTLFAASRQSVWLDSARVEGETRWSYMGERSATGFSLTYSLQRGQVTVQHGDGRCETRSVASFFDFLQTVYLQHQIPWTAIQQHGVNLSDDDLPQFLGGLVGYIGYELKAETLNMPAVATTSTVPDATFVFLDRALCFDHVHRRIVLVALGPREPALAWIRDTAALLDTARRRALLKLSAQPAVAVARLPVDQFFTPDLPHTPYLAAIQRSNDLIDAGETYEVCMTTQFRCPFDPTRIDPWSLYRSVRRRNPAPYGAYLRFAASSGVPGHWIACSSPERFLRVDRAHVITMKPIKGTARRGKTQKEDDAIRSALEANDKDRAENLMIVDLIRNDLNLVSTTGSVCVPKLMHVESYETLHQLVSTIQGDLDPNLTAVDALRHTFPPGSMTGAPKLRTVQLLEDQLESSPRGIYSGCIGFLSAVGGASHFNVVIRTAIGDETAKSISVGAGGAIVALSDPADEWDEVVLKLQSVGGAVADFVTEASR</sequence>
<dbReference type="PANTHER" id="PTHR11236:SF18">
    <property type="entry name" value="AMINODEOXYCHORISMATE SYNTHASE"/>
    <property type="match status" value="1"/>
</dbReference>
<evidence type="ECO:0000256" key="3">
    <source>
        <dbReference type="ARBA" id="ARBA00005970"/>
    </source>
</evidence>
<dbReference type="eggNOG" id="KOG1224">
    <property type="taxonomic scope" value="Eukaryota"/>
</dbReference>
<comment type="catalytic activity">
    <reaction evidence="1">
        <text>chorismate + L-glutamine = 4-amino-4-deoxychorismate + L-glutamate</text>
        <dbReference type="Rhea" id="RHEA:11672"/>
        <dbReference type="ChEBI" id="CHEBI:29748"/>
        <dbReference type="ChEBI" id="CHEBI:29985"/>
        <dbReference type="ChEBI" id="CHEBI:58359"/>
        <dbReference type="ChEBI" id="CHEBI:58406"/>
        <dbReference type="EC" id="2.6.1.85"/>
    </reaction>
</comment>
<evidence type="ECO:0000259" key="11">
    <source>
        <dbReference type="Pfam" id="PF00425"/>
    </source>
</evidence>
<organism evidence="13 14">
    <name type="scientific">Allomyces macrogynus (strain ATCC 38327)</name>
    <name type="common">Allomyces javanicus var. macrogynus</name>
    <dbReference type="NCBI Taxonomy" id="578462"/>
    <lineage>
        <taxon>Eukaryota</taxon>
        <taxon>Fungi</taxon>
        <taxon>Fungi incertae sedis</taxon>
        <taxon>Blastocladiomycota</taxon>
        <taxon>Blastocladiomycetes</taxon>
        <taxon>Blastocladiales</taxon>
        <taxon>Blastocladiaceae</taxon>
        <taxon>Allomyces</taxon>
    </lineage>
</organism>
<comment type="similarity">
    <text evidence="3">In the C-terminal section; belongs to the anthranilate synthase component I family.</text>
</comment>
<dbReference type="NCBIfam" id="TIGR01823">
    <property type="entry name" value="PabB-fungal"/>
    <property type="match status" value="1"/>
</dbReference>
<feature type="domain" description="Anthranilate synthase component I N-terminal" evidence="12">
    <location>
        <begin position="279"/>
        <end position="432"/>
    </location>
</feature>
<dbReference type="GO" id="GO:0000162">
    <property type="term" value="P:L-tryptophan biosynthetic process"/>
    <property type="evidence" value="ECO:0007669"/>
    <property type="project" value="TreeGrafter"/>
</dbReference>
<dbReference type="InterPro" id="IPR006221">
    <property type="entry name" value="TrpG/PapA_dom"/>
</dbReference>
<evidence type="ECO:0000313" key="13">
    <source>
        <dbReference type="EMBL" id="KNE55840.1"/>
    </source>
</evidence>
<proteinExistence type="inferred from homology"/>
<reference evidence="13 14" key="1">
    <citation type="submission" date="2009-11" db="EMBL/GenBank/DDBJ databases">
        <title>Annotation of Allomyces macrogynus ATCC 38327.</title>
        <authorList>
            <consortium name="The Broad Institute Genome Sequencing Platform"/>
            <person name="Russ C."/>
            <person name="Cuomo C."/>
            <person name="Burger G."/>
            <person name="Gray M.W."/>
            <person name="Holland P.W.H."/>
            <person name="King N."/>
            <person name="Lang F.B.F."/>
            <person name="Roger A.J."/>
            <person name="Ruiz-Trillo I."/>
            <person name="Young S.K."/>
            <person name="Zeng Q."/>
            <person name="Gargeya S."/>
            <person name="Fitzgerald M."/>
            <person name="Haas B."/>
            <person name="Abouelleil A."/>
            <person name="Alvarado L."/>
            <person name="Arachchi H.M."/>
            <person name="Berlin A."/>
            <person name="Chapman S.B."/>
            <person name="Gearin G."/>
            <person name="Goldberg J."/>
            <person name="Griggs A."/>
            <person name="Gujja S."/>
            <person name="Hansen M."/>
            <person name="Heiman D."/>
            <person name="Howarth C."/>
            <person name="Larimer J."/>
            <person name="Lui A."/>
            <person name="MacDonald P.J.P."/>
            <person name="McCowen C."/>
            <person name="Montmayeur A."/>
            <person name="Murphy C."/>
            <person name="Neiman D."/>
            <person name="Pearson M."/>
            <person name="Priest M."/>
            <person name="Roberts A."/>
            <person name="Saif S."/>
            <person name="Shea T."/>
            <person name="Sisk P."/>
            <person name="Stolte C."/>
            <person name="Sykes S."/>
            <person name="Wortman J."/>
            <person name="Nusbaum C."/>
            <person name="Birren B."/>
        </authorList>
    </citation>
    <scope>NUCLEOTIDE SEQUENCE [LARGE SCALE GENOMIC DNA]</scope>
    <source>
        <strain evidence="13 14">ATCC 38327</strain>
    </source>
</reference>
<dbReference type="PRINTS" id="PR00096">
    <property type="entry name" value="GATASE"/>
</dbReference>
<dbReference type="AlphaFoldDB" id="A0A0L0S094"/>
<feature type="domain" description="Glutamine amidotransferase" evidence="10">
    <location>
        <begin position="34"/>
        <end position="225"/>
    </location>
</feature>
<dbReference type="InterPro" id="IPR010117">
    <property type="entry name" value="PabB_fungal"/>
</dbReference>
<dbReference type="GO" id="GO:0008153">
    <property type="term" value="P:4-aminobenzoate biosynthetic process"/>
    <property type="evidence" value="ECO:0007669"/>
    <property type="project" value="TreeGrafter"/>
</dbReference>
<evidence type="ECO:0000256" key="6">
    <source>
        <dbReference type="ARBA" id="ARBA00022909"/>
    </source>
</evidence>
<dbReference type="InterPro" id="IPR029062">
    <property type="entry name" value="Class_I_gatase-like"/>
</dbReference>
<gene>
    <name evidence="13" type="ORF">AMAG_01708</name>
</gene>
<dbReference type="SUPFAM" id="SSF52317">
    <property type="entry name" value="Class I glutamine amidotransferase-like"/>
    <property type="match status" value="1"/>
</dbReference>
<evidence type="ECO:0000256" key="5">
    <source>
        <dbReference type="ARBA" id="ARBA00022679"/>
    </source>
</evidence>
<dbReference type="Proteomes" id="UP000054350">
    <property type="component" value="Unassembled WGS sequence"/>
</dbReference>
<evidence type="ECO:0000256" key="2">
    <source>
        <dbReference type="ARBA" id="ARBA00005009"/>
    </source>
</evidence>
<dbReference type="Pfam" id="PF04715">
    <property type="entry name" value="Anth_synt_I_N"/>
    <property type="match status" value="1"/>
</dbReference>
<evidence type="ECO:0000256" key="7">
    <source>
        <dbReference type="ARBA" id="ARBA00022962"/>
    </source>
</evidence>
<name>A0A0L0S094_ALLM3</name>
<dbReference type="EMBL" id="GG745329">
    <property type="protein sequence ID" value="KNE55840.1"/>
    <property type="molecule type" value="Genomic_DNA"/>
</dbReference>
<keyword evidence="7" id="KW-0315">Glutamine amidotransferase</keyword>
<keyword evidence="6" id="KW-0289">Folate biosynthesis</keyword>
<dbReference type="GO" id="GO:0005737">
    <property type="term" value="C:cytoplasm"/>
    <property type="evidence" value="ECO:0007669"/>
    <property type="project" value="TreeGrafter"/>
</dbReference>
<accession>A0A0L0S094</accession>
<dbReference type="PANTHER" id="PTHR11236">
    <property type="entry name" value="AMINOBENZOATE/ANTHRANILATE SYNTHASE"/>
    <property type="match status" value="1"/>
</dbReference>
<dbReference type="PROSITE" id="PS51273">
    <property type="entry name" value="GATASE_TYPE_1"/>
    <property type="match status" value="1"/>
</dbReference>
<protein>
    <recommendedName>
        <fullName evidence="4">aminodeoxychorismate synthase</fullName>
        <ecNumber evidence="4">2.6.1.85</ecNumber>
    </recommendedName>
    <alternativeName>
        <fullName evidence="8">Para-aminobenzoate synthase</fullName>
    </alternativeName>
    <alternativeName>
        <fullName evidence="9">p-aminobenzoic acid synthase</fullName>
    </alternativeName>
</protein>
<dbReference type="VEuPathDB" id="FungiDB:AMAG_01708"/>
<dbReference type="GO" id="GO:0046656">
    <property type="term" value="P:folic acid biosynthetic process"/>
    <property type="evidence" value="ECO:0007669"/>
    <property type="project" value="UniProtKB-KW"/>
</dbReference>
<evidence type="ECO:0000259" key="10">
    <source>
        <dbReference type="Pfam" id="PF00117"/>
    </source>
</evidence>
<dbReference type="Gene3D" id="3.40.50.880">
    <property type="match status" value="1"/>
</dbReference>
<keyword evidence="14" id="KW-1185">Reference proteome</keyword>
<dbReference type="NCBIfam" id="TIGR00566">
    <property type="entry name" value="trpG_papA"/>
    <property type="match status" value="1"/>
</dbReference>
<dbReference type="GO" id="GO:0046654">
    <property type="term" value="P:tetrahydrofolate biosynthetic process"/>
    <property type="evidence" value="ECO:0007669"/>
    <property type="project" value="UniProtKB-UniPathway"/>
</dbReference>
<keyword evidence="5" id="KW-0808">Transferase</keyword>
<dbReference type="Pfam" id="PF00117">
    <property type="entry name" value="GATase"/>
    <property type="match status" value="1"/>
</dbReference>
<dbReference type="Pfam" id="PF00425">
    <property type="entry name" value="Chorismate_bind"/>
    <property type="match status" value="1"/>
</dbReference>
<dbReference type="InterPro" id="IPR006805">
    <property type="entry name" value="Anth_synth_I_N"/>
</dbReference>
<dbReference type="SUPFAM" id="SSF56322">
    <property type="entry name" value="ADC synthase"/>
    <property type="match status" value="1"/>
</dbReference>
<evidence type="ECO:0000256" key="9">
    <source>
        <dbReference type="ARBA" id="ARBA00031904"/>
    </source>
</evidence>
<feature type="domain" description="Chorismate-utilising enzyme C-terminal" evidence="11">
    <location>
        <begin position="489"/>
        <end position="754"/>
    </location>
</feature>
<evidence type="ECO:0000259" key="12">
    <source>
        <dbReference type="Pfam" id="PF04715"/>
    </source>
</evidence>
<evidence type="ECO:0000256" key="4">
    <source>
        <dbReference type="ARBA" id="ARBA00013139"/>
    </source>
</evidence>
<evidence type="ECO:0000256" key="8">
    <source>
        <dbReference type="ARBA" id="ARBA00031329"/>
    </source>
</evidence>
<dbReference type="OMA" id="WNGCKAP"/>
<dbReference type="Gene3D" id="3.60.120.10">
    <property type="entry name" value="Anthranilate synthase"/>
    <property type="match status" value="1"/>
</dbReference>
<dbReference type="CDD" id="cd01743">
    <property type="entry name" value="GATase1_Anthranilate_Synthase"/>
    <property type="match status" value="1"/>
</dbReference>
<dbReference type="UniPathway" id="UPA00077">
    <property type="reaction ID" value="UER00149"/>
</dbReference>
<dbReference type="EC" id="2.6.1.85" evidence="4"/>
<dbReference type="PRINTS" id="PR00097">
    <property type="entry name" value="ANTSNTHASEII"/>
</dbReference>
<dbReference type="STRING" id="578462.A0A0L0S094"/>
<dbReference type="OrthoDB" id="64220at2759"/>
<evidence type="ECO:0000313" key="14">
    <source>
        <dbReference type="Proteomes" id="UP000054350"/>
    </source>
</evidence>
<evidence type="ECO:0000256" key="1">
    <source>
        <dbReference type="ARBA" id="ARBA00001000"/>
    </source>
</evidence>
<dbReference type="InterPro" id="IPR005801">
    <property type="entry name" value="ADC_synthase"/>
</dbReference>
<dbReference type="InterPro" id="IPR017926">
    <property type="entry name" value="GATASE"/>
</dbReference>
<dbReference type="InterPro" id="IPR015890">
    <property type="entry name" value="Chorismate_C"/>
</dbReference>
<dbReference type="PRINTS" id="PR00099">
    <property type="entry name" value="CPSGATASE"/>
</dbReference>